<comment type="caution">
    <text evidence="5">The sequence shown here is derived from an EMBL/GenBank/DDBJ whole genome shotgun (WGS) entry which is preliminary data.</text>
</comment>
<dbReference type="Gene3D" id="1.10.10.10">
    <property type="entry name" value="Winged helix-like DNA-binding domain superfamily/Winged helix DNA-binding domain"/>
    <property type="match status" value="1"/>
</dbReference>
<evidence type="ECO:0000313" key="6">
    <source>
        <dbReference type="Proteomes" id="UP001601521"/>
    </source>
</evidence>
<evidence type="ECO:0000313" key="5">
    <source>
        <dbReference type="EMBL" id="MFF0452783.1"/>
    </source>
</evidence>
<accession>A0ABW6NCJ6</accession>
<evidence type="ECO:0000256" key="1">
    <source>
        <dbReference type="ARBA" id="ARBA00023015"/>
    </source>
</evidence>
<keyword evidence="2" id="KW-0238">DNA-binding</keyword>
<name>A0ABW6NCJ6_9NOCA</name>
<feature type="domain" description="HTH hxlR-type" evidence="4">
    <location>
        <begin position="13"/>
        <end position="111"/>
    </location>
</feature>
<dbReference type="InterPro" id="IPR036388">
    <property type="entry name" value="WH-like_DNA-bd_sf"/>
</dbReference>
<proteinExistence type="predicted"/>
<organism evidence="5 6">
    <name type="scientific">Nocardia africana</name>
    <dbReference type="NCBI Taxonomy" id="134964"/>
    <lineage>
        <taxon>Bacteria</taxon>
        <taxon>Bacillati</taxon>
        <taxon>Actinomycetota</taxon>
        <taxon>Actinomycetes</taxon>
        <taxon>Mycobacteriales</taxon>
        <taxon>Nocardiaceae</taxon>
        <taxon>Nocardia</taxon>
    </lineage>
</organism>
<dbReference type="Proteomes" id="UP001601521">
    <property type="component" value="Unassembled WGS sequence"/>
</dbReference>
<dbReference type="PROSITE" id="PS51118">
    <property type="entry name" value="HTH_HXLR"/>
    <property type="match status" value="1"/>
</dbReference>
<keyword evidence="1" id="KW-0805">Transcription regulation</keyword>
<dbReference type="EMBL" id="JBIALX010000002">
    <property type="protein sequence ID" value="MFF0452783.1"/>
    <property type="molecule type" value="Genomic_DNA"/>
</dbReference>
<keyword evidence="6" id="KW-1185">Reference proteome</keyword>
<evidence type="ECO:0000256" key="2">
    <source>
        <dbReference type="ARBA" id="ARBA00023125"/>
    </source>
</evidence>
<keyword evidence="3" id="KW-0804">Transcription</keyword>
<evidence type="ECO:0000256" key="3">
    <source>
        <dbReference type="ARBA" id="ARBA00023163"/>
    </source>
</evidence>
<dbReference type="PANTHER" id="PTHR33204:SF37">
    <property type="entry name" value="HTH-TYPE TRANSCRIPTIONAL REGULATOR YODB"/>
    <property type="match status" value="1"/>
</dbReference>
<dbReference type="InterPro" id="IPR036390">
    <property type="entry name" value="WH_DNA-bd_sf"/>
</dbReference>
<dbReference type="RefSeq" id="WP_387249460.1">
    <property type="nucleotide sequence ID" value="NZ_JBIALX010000002.1"/>
</dbReference>
<dbReference type="Pfam" id="PF01638">
    <property type="entry name" value="HxlR"/>
    <property type="match status" value="1"/>
</dbReference>
<dbReference type="PANTHER" id="PTHR33204">
    <property type="entry name" value="TRANSCRIPTIONAL REGULATOR, MARR FAMILY"/>
    <property type="match status" value="1"/>
</dbReference>
<gene>
    <name evidence="5" type="ORF">ACFYTH_05360</name>
</gene>
<sequence length="116" mass="12619">MTAEVRALLERDCPGRVLLDHITGKWGVLVLTSLTEGPLRFHQLRARIQGVSDKMLTQTLRTFAGDGLVERAVFPTAPPSVVYELTDLGAEAARELEPFLRWVRTAASASTTAAAS</sequence>
<dbReference type="SUPFAM" id="SSF46785">
    <property type="entry name" value="Winged helix' DNA-binding domain"/>
    <property type="match status" value="1"/>
</dbReference>
<evidence type="ECO:0000259" key="4">
    <source>
        <dbReference type="PROSITE" id="PS51118"/>
    </source>
</evidence>
<protein>
    <submittedName>
        <fullName evidence="5">Winged helix-turn-helix transcriptional regulator</fullName>
    </submittedName>
</protein>
<reference evidence="5 6" key="1">
    <citation type="submission" date="2024-10" db="EMBL/GenBank/DDBJ databases">
        <title>The Natural Products Discovery Center: Release of the First 8490 Sequenced Strains for Exploring Actinobacteria Biosynthetic Diversity.</title>
        <authorList>
            <person name="Kalkreuter E."/>
            <person name="Kautsar S.A."/>
            <person name="Yang D."/>
            <person name="Bader C.D."/>
            <person name="Teijaro C.N."/>
            <person name="Fluegel L."/>
            <person name="Davis C.M."/>
            <person name="Simpson J.R."/>
            <person name="Lauterbach L."/>
            <person name="Steele A.D."/>
            <person name="Gui C."/>
            <person name="Meng S."/>
            <person name="Li G."/>
            <person name="Viehrig K."/>
            <person name="Ye F."/>
            <person name="Su P."/>
            <person name="Kiefer A.F."/>
            <person name="Nichols A."/>
            <person name="Cepeda A.J."/>
            <person name="Yan W."/>
            <person name="Fan B."/>
            <person name="Jiang Y."/>
            <person name="Adhikari A."/>
            <person name="Zheng C.-J."/>
            <person name="Schuster L."/>
            <person name="Cowan T.M."/>
            <person name="Smanski M.J."/>
            <person name="Chevrette M.G."/>
            <person name="De Carvalho L.P.S."/>
            <person name="Shen B."/>
        </authorList>
    </citation>
    <scope>NUCLEOTIDE SEQUENCE [LARGE SCALE GENOMIC DNA]</scope>
    <source>
        <strain evidence="5 6">NPDC004550</strain>
    </source>
</reference>
<dbReference type="InterPro" id="IPR002577">
    <property type="entry name" value="HTH_HxlR"/>
</dbReference>